<dbReference type="GO" id="GO:0009847">
    <property type="term" value="P:spore germination"/>
    <property type="evidence" value="ECO:0007669"/>
    <property type="project" value="InterPro"/>
</dbReference>
<evidence type="ECO:0000256" key="1">
    <source>
        <dbReference type="ARBA" id="ARBA00004635"/>
    </source>
</evidence>
<dbReference type="InterPro" id="IPR057336">
    <property type="entry name" value="GerAC_N"/>
</dbReference>
<dbReference type="Pfam" id="PF25198">
    <property type="entry name" value="Spore_GerAC_N"/>
    <property type="match status" value="1"/>
</dbReference>
<evidence type="ECO:0000256" key="7">
    <source>
        <dbReference type="ARBA" id="ARBA00023288"/>
    </source>
</evidence>
<dbReference type="NCBIfam" id="TIGR02887">
    <property type="entry name" value="spore_ger_x_C"/>
    <property type="match status" value="1"/>
</dbReference>
<comment type="similarity">
    <text evidence="2">Belongs to the GerABKC lipoprotein family.</text>
</comment>
<protein>
    <submittedName>
        <fullName evidence="10">Ger(X)C family spore germination protein</fullName>
    </submittedName>
</protein>
<dbReference type="EMBL" id="PDFK01000003">
    <property type="protein sequence ID" value="PKU51282.1"/>
    <property type="molecule type" value="Genomic_DNA"/>
</dbReference>
<evidence type="ECO:0000256" key="5">
    <source>
        <dbReference type="ARBA" id="ARBA00023136"/>
    </source>
</evidence>
<accession>A0A2I0UZ98</accession>
<keyword evidence="5" id="KW-0472">Membrane</keyword>
<dbReference type="InterPro" id="IPR008844">
    <property type="entry name" value="Spore_GerAC-like"/>
</dbReference>
<keyword evidence="4" id="KW-0732">Signal</keyword>
<feature type="domain" description="Spore germination protein N-terminal" evidence="9">
    <location>
        <begin position="26"/>
        <end position="193"/>
    </location>
</feature>
<dbReference type="Pfam" id="PF05504">
    <property type="entry name" value="Spore_GerAC"/>
    <property type="match status" value="1"/>
</dbReference>
<comment type="subcellular location">
    <subcellularLocation>
        <location evidence="1">Membrane</location>
        <topology evidence="1">Lipid-anchor</topology>
    </subcellularLocation>
</comment>
<keyword evidence="7" id="KW-0449">Lipoprotein</keyword>
<gene>
    <name evidence="10" type="ORF">CRI88_11195</name>
</gene>
<dbReference type="PROSITE" id="PS51257">
    <property type="entry name" value="PROKAR_LIPOPROTEIN"/>
    <property type="match status" value="1"/>
</dbReference>
<feature type="domain" description="Spore germination GerAC-like C-terminal" evidence="8">
    <location>
        <begin position="203"/>
        <end position="351"/>
    </location>
</feature>
<comment type="caution">
    <text evidence="10">The sequence shown here is derived from an EMBL/GenBank/DDBJ whole genome shotgun (WGS) entry which is preliminary data.</text>
</comment>
<dbReference type="InterPro" id="IPR038501">
    <property type="entry name" value="Spore_GerAC_C_sf"/>
</dbReference>
<dbReference type="Gene3D" id="3.30.300.210">
    <property type="entry name" value="Nutrient germinant receptor protein C, domain 3"/>
    <property type="match status" value="1"/>
</dbReference>
<dbReference type="GO" id="GO:0016020">
    <property type="term" value="C:membrane"/>
    <property type="evidence" value="ECO:0007669"/>
    <property type="project" value="UniProtKB-SubCell"/>
</dbReference>
<dbReference type="PANTHER" id="PTHR35789:SF1">
    <property type="entry name" value="SPORE GERMINATION PROTEIN B3"/>
    <property type="match status" value="1"/>
</dbReference>
<dbReference type="InterPro" id="IPR046953">
    <property type="entry name" value="Spore_GerAC-like_C"/>
</dbReference>
<keyword evidence="6" id="KW-0564">Palmitate</keyword>
<name>A0A2I0UZ98_9BACI</name>
<evidence type="ECO:0000256" key="4">
    <source>
        <dbReference type="ARBA" id="ARBA00022729"/>
    </source>
</evidence>
<evidence type="ECO:0000313" key="10">
    <source>
        <dbReference type="EMBL" id="PKU51282.1"/>
    </source>
</evidence>
<dbReference type="Proteomes" id="UP000234956">
    <property type="component" value="Unassembled WGS sequence"/>
</dbReference>
<sequence>MKENHPCSMLIICMFLLLPFLGGCWDVKDIDKRLLPLVIGIAKENEDYHVTLQIPITQKENEVSRIVTGKADTVLKVLGEVRTNSEEAVDYSHIELIVIQSNLAADQAELRELIKFLMDSEEIPSRALLTITDDKIDKVLSNINDKLGVNATSIYNYFNKGAGWAPEITSIHIWEVYRSLFSYTKDITVPVVRAGNDTVLVYEGSMVLKNGELMARINSDESQLSKLFQNANAKGKIESLDLASIMVVNSSLKNKASLKNNKPVVASHLKLKIDILERKKDVSNDQIMKELTKLMEKRFYDMFEQAQANGVEIFGFGQLFRDQLSYQELRNWREGFYPYLKVDFQVNVSVDS</sequence>
<evidence type="ECO:0000313" key="11">
    <source>
        <dbReference type="Proteomes" id="UP000234956"/>
    </source>
</evidence>
<dbReference type="RefSeq" id="WP_089932215.1">
    <property type="nucleotide sequence ID" value="NZ_JAZBNI010000002.1"/>
</dbReference>
<dbReference type="PANTHER" id="PTHR35789">
    <property type="entry name" value="SPORE GERMINATION PROTEIN B3"/>
    <property type="match status" value="1"/>
</dbReference>
<organism evidence="10 11">
    <name type="scientific">Lysinibacillus fusiformis</name>
    <dbReference type="NCBI Taxonomy" id="28031"/>
    <lineage>
        <taxon>Bacteria</taxon>
        <taxon>Bacillati</taxon>
        <taxon>Bacillota</taxon>
        <taxon>Bacilli</taxon>
        <taxon>Bacillales</taxon>
        <taxon>Bacillaceae</taxon>
        <taxon>Lysinibacillus</taxon>
    </lineage>
</organism>
<keyword evidence="3" id="KW-0309">Germination</keyword>
<reference evidence="10 11" key="1">
    <citation type="submission" date="2017-10" db="EMBL/GenBank/DDBJ databases">
        <title>Draft genome of Lysinibacillus fusiformis strain Juneja, a laboratory-derived pathogen of Drosophila melanogaster.</title>
        <authorList>
            <person name="Smith B.R."/>
            <person name="Unckless R.L."/>
        </authorList>
    </citation>
    <scope>NUCLEOTIDE SEQUENCE [LARGE SCALE GENOMIC DNA]</scope>
    <source>
        <strain evidence="10 11">Juneja</strain>
    </source>
</reference>
<evidence type="ECO:0000259" key="9">
    <source>
        <dbReference type="Pfam" id="PF25198"/>
    </source>
</evidence>
<evidence type="ECO:0000259" key="8">
    <source>
        <dbReference type="Pfam" id="PF05504"/>
    </source>
</evidence>
<evidence type="ECO:0000256" key="2">
    <source>
        <dbReference type="ARBA" id="ARBA00007886"/>
    </source>
</evidence>
<evidence type="ECO:0000256" key="6">
    <source>
        <dbReference type="ARBA" id="ARBA00023139"/>
    </source>
</evidence>
<evidence type="ECO:0000256" key="3">
    <source>
        <dbReference type="ARBA" id="ARBA00022544"/>
    </source>
</evidence>
<dbReference type="AlphaFoldDB" id="A0A2I0UZ98"/>
<proteinExistence type="inferred from homology"/>